<dbReference type="EMBL" id="LAZR01016293">
    <property type="protein sequence ID" value="KKM05130.1"/>
    <property type="molecule type" value="Genomic_DNA"/>
</dbReference>
<dbReference type="AlphaFoldDB" id="A0A0F9H255"/>
<name>A0A0F9H255_9ZZZZ</name>
<keyword evidence="1" id="KW-0812">Transmembrane</keyword>
<keyword evidence="1" id="KW-0472">Membrane</keyword>
<proteinExistence type="predicted"/>
<feature type="transmembrane region" description="Helical" evidence="1">
    <location>
        <begin position="252"/>
        <end position="273"/>
    </location>
</feature>
<evidence type="ECO:0000256" key="1">
    <source>
        <dbReference type="SAM" id="Phobius"/>
    </source>
</evidence>
<gene>
    <name evidence="2" type="ORF">LCGC14_1757190</name>
</gene>
<evidence type="ECO:0000313" key="2">
    <source>
        <dbReference type="EMBL" id="KKM05130.1"/>
    </source>
</evidence>
<comment type="caution">
    <text evidence="2">The sequence shown here is derived from an EMBL/GenBank/DDBJ whole genome shotgun (WGS) entry which is preliminary data.</text>
</comment>
<keyword evidence="1" id="KW-1133">Transmembrane helix</keyword>
<organism evidence="2">
    <name type="scientific">marine sediment metagenome</name>
    <dbReference type="NCBI Taxonomy" id="412755"/>
    <lineage>
        <taxon>unclassified sequences</taxon>
        <taxon>metagenomes</taxon>
        <taxon>ecological metagenomes</taxon>
    </lineage>
</organism>
<reference evidence="2" key="1">
    <citation type="journal article" date="2015" name="Nature">
        <title>Complex archaea that bridge the gap between prokaryotes and eukaryotes.</title>
        <authorList>
            <person name="Spang A."/>
            <person name="Saw J.H."/>
            <person name="Jorgensen S.L."/>
            <person name="Zaremba-Niedzwiedzka K."/>
            <person name="Martijn J."/>
            <person name="Lind A.E."/>
            <person name="van Eijk R."/>
            <person name="Schleper C."/>
            <person name="Guy L."/>
            <person name="Ettema T.J."/>
        </authorList>
    </citation>
    <scope>NUCLEOTIDE SEQUENCE</scope>
</reference>
<sequence length="340" mass="38377">MAGIDIEVQKYSGANLLDSVQGLTDEEGRFDFQDLEANPNFAYYLRAVYKEIGYSSEPVVLYTDNPSRSIDLKVYEKSEDPSRVLIDNYHIIIRHGFSGLEVQEILSVRNGVPYTYVGNGESTLEITLPEGAENFSLGPGYEWLDFSILDSIVKFSVPVGPDGDTIVYYYDLEVDKQSYGFTRKMNYPAEKLDIILMVPGAGIRSDQLETGQSFIVEGEPYDHLIGENLEQDFLLDLVIEKLPVTGVNFMKAGLLAGFAFLISAVLIFILVFVKRNLRSESSSNEPLPFRKEALIKEIADLDDDFEKGTVKEDEYRSVREKKKIDLLEVTASIEKRRVDL</sequence>
<protein>
    <submittedName>
        <fullName evidence="2">Uncharacterized protein</fullName>
    </submittedName>
</protein>
<accession>A0A0F9H255</accession>
<feature type="non-terminal residue" evidence="2">
    <location>
        <position position="1"/>
    </location>
</feature>